<accession>A0A7W9A3Z9</accession>
<evidence type="ECO:0000313" key="3">
    <source>
        <dbReference type="Proteomes" id="UP000548978"/>
    </source>
</evidence>
<keyword evidence="1" id="KW-1133">Transmembrane helix</keyword>
<keyword evidence="3" id="KW-1185">Reference proteome</keyword>
<organism evidence="2 3">
    <name type="scientific">Brevundimonas halotolerans</name>
    <dbReference type="NCBI Taxonomy" id="69670"/>
    <lineage>
        <taxon>Bacteria</taxon>
        <taxon>Pseudomonadati</taxon>
        <taxon>Pseudomonadota</taxon>
        <taxon>Alphaproteobacteria</taxon>
        <taxon>Caulobacterales</taxon>
        <taxon>Caulobacteraceae</taxon>
        <taxon>Brevundimonas</taxon>
    </lineage>
</organism>
<protein>
    <submittedName>
        <fullName evidence="2">Cell division transport system permease protein</fullName>
    </submittedName>
</protein>
<dbReference type="EMBL" id="JACIJB010000007">
    <property type="protein sequence ID" value="MBB5661006.1"/>
    <property type="molecule type" value="Genomic_DNA"/>
</dbReference>
<dbReference type="GO" id="GO:0051301">
    <property type="term" value="P:cell division"/>
    <property type="evidence" value="ECO:0007669"/>
    <property type="project" value="UniProtKB-KW"/>
</dbReference>
<keyword evidence="1" id="KW-0812">Transmembrane</keyword>
<name>A0A7W9A3Z9_9CAUL</name>
<reference evidence="2 3" key="1">
    <citation type="submission" date="2020-08" db="EMBL/GenBank/DDBJ databases">
        <title>Genomic Encyclopedia of Type Strains, Phase IV (KMG-IV): sequencing the most valuable type-strain genomes for metagenomic binning, comparative biology and taxonomic classification.</title>
        <authorList>
            <person name="Goeker M."/>
        </authorList>
    </citation>
    <scope>NUCLEOTIDE SEQUENCE [LARGE SCALE GENOMIC DNA]</scope>
    <source>
        <strain evidence="2 3">DSM 24448</strain>
    </source>
</reference>
<dbReference type="Proteomes" id="UP000548978">
    <property type="component" value="Unassembled WGS sequence"/>
</dbReference>
<keyword evidence="2" id="KW-0131">Cell cycle</keyword>
<dbReference type="RefSeq" id="WP_164462018.1">
    <property type="nucleotide sequence ID" value="NZ_JACIJB010000007.1"/>
</dbReference>
<dbReference type="AlphaFoldDB" id="A0A7W9A3Z9"/>
<evidence type="ECO:0000313" key="2">
    <source>
        <dbReference type="EMBL" id="MBB5661006.1"/>
    </source>
</evidence>
<feature type="transmembrane region" description="Helical" evidence="1">
    <location>
        <begin position="225"/>
        <end position="245"/>
    </location>
</feature>
<sequence length="296" mass="30370">MRRPALLIGPELWPNGGATRRLGLVVLTVLSLLTALALLAHVGASRAAGDWASAVSREATALIRPRADESGATAAARAAEALAGVRGVQEAVALERAEAEALLRPWLGEADLATLPLPQLVRLRLDPAEPASAISLNRALAEAGVDGTVDDHSLWREDFTAAARGVRDLTLLAVLVAGLLTATAIVLSARQAVESRSGVLQALRLAGADDPALTFLAQWHLGRDAALAGAVGAGLALLAGLGLALAPLTGTLGRVFPLILTDLVWLAPLPLVTAVVAVVAARLSIRLWLGRAQAGG</sequence>
<gene>
    <name evidence="2" type="ORF">FHS65_001764</name>
</gene>
<proteinExistence type="predicted"/>
<feature type="transmembrane region" description="Helical" evidence="1">
    <location>
        <begin position="169"/>
        <end position="187"/>
    </location>
</feature>
<evidence type="ECO:0000256" key="1">
    <source>
        <dbReference type="SAM" id="Phobius"/>
    </source>
</evidence>
<feature type="transmembrane region" description="Helical" evidence="1">
    <location>
        <begin position="265"/>
        <end position="285"/>
    </location>
</feature>
<comment type="caution">
    <text evidence="2">The sequence shown here is derived from an EMBL/GenBank/DDBJ whole genome shotgun (WGS) entry which is preliminary data.</text>
</comment>
<keyword evidence="1" id="KW-0472">Membrane</keyword>
<keyword evidence="2" id="KW-0132">Cell division</keyword>